<evidence type="ECO:0000313" key="9">
    <source>
        <dbReference type="Proteomes" id="UP000184384"/>
    </source>
</evidence>
<keyword evidence="10" id="KW-1185">Reference proteome</keyword>
<evidence type="ECO:0000256" key="3">
    <source>
        <dbReference type="ARBA" id="ARBA00022989"/>
    </source>
</evidence>
<dbReference type="RefSeq" id="WP_072939603.1">
    <property type="nucleotide sequence ID" value="NZ_FQWO01000001.1"/>
</dbReference>
<dbReference type="EMBL" id="FQWO01000001">
    <property type="protein sequence ID" value="SHG38018.1"/>
    <property type="molecule type" value="Genomic_DNA"/>
</dbReference>
<dbReference type="GO" id="GO:0030416">
    <property type="term" value="P:methylamine metabolic process"/>
    <property type="evidence" value="ECO:0007669"/>
    <property type="project" value="InterPro"/>
</dbReference>
<evidence type="ECO:0000256" key="1">
    <source>
        <dbReference type="ARBA" id="ARBA00004141"/>
    </source>
</evidence>
<feature type="transmembrane region" description="Helical" evidence="5">
    <location>
        <begin position="42"/>
        <end position="62"/>
    </location>
</feature>
<organism evidence="8 9">
    <name type="scientific">Flavobacterium granuli</name>
    <dbReference type="NCBI Taxonomy" id="280093"/>
    <lineage>
        <taxon>Bacteria</taxon>
        <taxon>Pseudomonadati</taxon>
        <taxon>Bacteroidota</taxon>
        <taxon>Flavobacteriia</taxon>
        <taxon>Flavobacteriales</taxon>
        <taxon>Flavobacteriaceae</taxon>
        <taxon>Flavobacterium</taxon>
    </lineage>
</organism>
<gene>
    <name evidence="7" type="ORF">BC624_101611</name>
    <name evidence="8" type="ORF">SAMN05443373_101611</name>
</gene>
<sequence>MTLPWHLYIMALVYLLAGINHFRSPRIYLKIIPPYFPNPKLLNVISGLSEIILAVLLCIPFFSKYAAWGIIALLIAVFPTHVYMYNNEKARMGLPKWILFLRMPLQLVLIYWAFQYTFFQ</sequence>
<keyword evidence="3 5" id="KW-1133">Transmembrane helix</keyword>
<name>A0A1M5JBS2_9FLAO</name>
<dbReference type="GO" id="GO:0016020">
    <property type="term" value="C:membrane"/>
    <property type="evidence" value="ECO:0007669"/>
    <property type="project" value="UniProtKB-SubCell"/>
</dbReference>
<dbReference type="STRING" id="280093.SAMN05443373_101611"/>
<feature type="transmembrane region" description="Helical" evidence="5">
    <location>
        <begin position="68"/>
        <end position="85"/>
    </location>
</feature>
<dbReference type="PANTHER" id="PTHR36974">
    <property type="entry name" value="MEMBRANE PROTEIN-RELATED"/>
    <property type="match status" value="1"/>
</dbReference>
<reference evidence="8" key="1">
    <citation type="submission" date="2016-11" db="EMBL/GenBank/DDBJ databases">
        <authorList>
            <person name="Jaros S."/>
            <person name="Januszkiewicz K."/>
            <person name="Wedrychowicz H."/>
        </authorList>
    </citation>
    <scope>NUCLEOTIDE SEQUENCE [LARGE SCALE GENOMIC DNA]</scope>
    <source>
        <strain evidence="8">DSM 19729</strain>
    </source>
</reference>
<keyword evidence="4 5" id="KW-0472">Membrane</keyword>
<comment type="subcellular location">
    <subcellularLocation>
        <location evidence="1">Membrane</location>
        <topology evidence="1">Multi-pass membrane protein</topology>
    </subcellularLocation>
</comment>
<dbReference type="InterPro" id="IPR009908">
    <property type="entry name" value="Methylamine_util_MauE"/>
</dbReference>
<protein>
    <submittedName>
        <fullName evidence="7 8">Membrane protein</fullName>
    </submittedName>
</protein>
<accession>A0A1M5JBS2</accession>
<evidence type="ECO:0000259" key="6">
    <source>
        <dbReference type="Pfam" id="PF07291"/>
    </source>
</evidence>
<dbReference type="EMBL" id="PVUB01000001">
    <property type="protein sequence ID" value="PRZ28315.1"/>
    <property type="molecule type" value="Genomic_DNA"/>
</dbReference>
<evidence type="ECO:0000256" key="4">
    <source>
        <dbReference type="ARBA" id="ARBA00023136"/>
    </source>
</evidence>
<proteinExistence type="predicted"/>
<feature type="domain" description="Methylamine utilisation protein MauE" evidence="6">
    <location>
        <begin position="8"/>
        <end position="83"/>
    </location>
</feature>
<keyword evidence="2 5" id="KW-0812">Transmembrane</keyword>
<evidence type="ECO:0000256" key="2">
    <source>
        <dbReference type="ARBA" id="ARBA00022692"/>
    </source>
</evidence>
<dbReference type="OrthoDB" id="327939at2"/>
<dbReference type="Pfam" id="PF07291">
    <property type="entry name" value="MauE"/>
    <property type="match status" value="1"/>
</dbReference>
<dbReference type="Proteomes" id="UP000237771">
    <property type="component" value="Unassembled WGS sequence"/>
</dbReference>
<evidence type="ECO:0000313" key="8">
    <source>
        <dbReference type="EMBL" id="SHG38018.1"/>
    </source>
</evidence>
<feature type="transmembrane region" description="Helical" evidence="5">
    <location>
        <begin position="6"/>
        <end position="22"/>
    </location>
</feature>
<evidence type="ECO:0000256" key="5">
    <source>
        <dbReference type="SAM" id="Phobius"/>
    </source>
</evidence>
<evidence type="ECO:0000313" key="10">
    <source>
        <dbReference type="Proteomes" id="UP000237771"/>
    </source>
</evidence>
<reference evidence="9" key="2">
    <citation type="submission" date="2016-11" db="EMBL/GenBank/DDBJ databases">
        <authorList>
            <person name="Varghese N."/>
            <person name="Submissions S."/>
        </authorList>
    </citation>
    <scope>NUCLEOTIDE SEQUENCE [LARGE SCALE GENOMIC DNA]</scope>
    <source>
        <strain evidence="9">DSM 19729</strain>
    </source>
</reference>
<feature type="transmembrane region" description="Helical" evidence="5">
    <location>
        <begin position="97"/>
        <end position="114"/>
    </location>
</feature>
<dbReference type="AlphaFoldDB" id="A0A1M5JBS2"/>
<dbReference type="Proteomes" id="UP000184384">
    <property type="component" value="Unassembled WGS sequence"/>
</dbReference>
<reference evidence="7 10" key="3">
    <citation type="submission" date="2018-03" db="EMBL/GenBank/DDBJ databases">
        <title>Genomic Encyclopedia of Archaeal and Bacterial Type Strains, Phase II (KMG-II): from individual species to whole genera.</title>
        <authorList>
            <person name="Goeker M."/>
        </authorList>
    </citation>
    <scope>NUCLEOTIDE SEQUENCE [LARGE SCALE GENOMIC DNA]</scope>
    <source>
        <strain evidence="7 10">DSM 17797</strain>
    </source>
</reference>
<dbReference type="PANTHER" id="PTHR36974:SF1">
    <property type="entry name" value="DOXX FAMILY MEMBRANE PROTEIN"/>
    <property type="match status" value="1"/>
</dbReference>
<evidence type="ECO:0000313" key="7">
    <source>
        <dbReference type="EMBL" id="PRZ28315.1"/>
    </source>
</evidence>